<dbReference type="KEGG" id="dpx:DAPPUDRAFT_115239"/>
<evidence type="ECO:0000313" key="2">
    <source>
        <dbReference type="Proteomes" id="UP000000305"/>
    </source>
</evidence>
<organism evidence="1 2">
    <name type="scientific">Daphnia pulex</name>
    <name type="common">Water flea</name>
    <dbReference type="NCBI Taxonomy" id="6669"/>
    <lineage>
        <taxon>Eukaryota</taxon>
        <taxon>Metazoa</taxon>
        <taxon>Ecdysozoa</taxon>
        <taxon>Arthropoda</taxon>
        <taxon>Crustacea</taxon>
        <taxon>Branchiopoda</taxon>
        <taxon>Diplostraca</taxon>
        <taxon>Cladocera</taxon>
        <taxon>Anomopoda</taxon>
        <taxon>Daphniidae</taxon>
        <taxon>Daphnia</taxon>
    </lineage>
</organism>
<evidence type="ECO:0000313" key="1">
    <source>
        <dbReference type="EMBL" id="EFX67695.1"/>
    </source>
</evidence>
<dbReference type="AlphaFoldDB" id="E9HKP6"/>
<dbReference type="HOGENOM" id="CLU_1697299_0_0_1"/>
<keyword evidence="2" id="KW-1185">Reference proteome</keyword>
<proteinExistence type="predicted"/>
<gene>
    <name evidence="1" type="ORF">DAPPUDRAFT_115239</name>
</gene>
<dbReference type="InParanoid" id="E9HKP6"/>
<name>E9HKP6_DAPPU</name>
<dbReference type="EMBL" id="GL732670">
    <property type="protein sequence ID" value="EFX67695.1"/>
    <property type="molecule type" value="Genomic_DNA"/>
</dbReference>
<protein>
    <submittedName>
        <fullName evidence="1">Uncharacterized protein</fullName>
    </submittedName>
</protein>
<reference evidence="1 2" key="1">
    <citation type="journal article" date="2011" name="Science">
        <title>The ecoresponsive genome of Daphnia pulex.</title>
        <authorList>
            <person name="Colbourne J.K."/>
            <person name="Pfrender M.E."/>
            <person name="Gilbert D."/>
            <person name="Thomas W.K."/>
            <person name="Tucker A."/>
            <person name="Oakley T.H."/>
            <person name="Tokishita S."/>
            <person name="Aerts A."/>
            <person name="Arnold G.J."/>
            <person name="Basu M.K."/>
            <person name="Bauer D.J."/>
            <person name="Caceres C.E."/>
            <person name="Carmel L."/>
            <person name="Casola C."/>
            <person name="Choi J.H."/>
            <person name="Detter J.C."/>
            <person name="Dong Q."/>
            <person name="Dusheyko S."/>
            <person name="Eads B.D."/>
            <person name="Frohlich T."/>
            <person name="Geiler-Samerotte K.A."/>
            <person name="Gerlach D."/>
            <person name="Hatcher P."/>
            <person name="Jogdeo S."/>
            <person name="Krijgsveld J."/>
            <person name="Kriventseva E.V."/>
            <person name="Kultz D."/>
            <person name="Laforsch C."/>
            <person name="Lindquist E."/>
            <person name="Lopez J."/>
            <person name="Manak J.R."/>
            <person name="Muller J."/>
            <person name="Pangilinan J."/>
            <person name="Patwardhan R.P."/>
            <person name="Pitluck S."/>
            <person name="Pritham E.J."/>
            <person name="Rechtsteiner A."/>
            <person name="Rho M."/>
            <person name="Rogozin I.B."/>
            <person name="Sakarya O."/>
            <person name="Salamov A."/>
            <person name="Schaack S."/>
            <person name="Shapiro H."/>
            <person name="Shiga Y."/>
            <person name="Skalitzky C."/>
            <person name="Smith Z."/>
            <person name="Souvorov A."/>
            <person name="Sung W."/>
            <person name="Tang Z."/>
            <person name="Tsuchiya D."/>
            <person name="Tu H."/>
            <person name="Vos H."/>
            <person name="Wang M."/>
            <person name="Wolf Y.I."/>
            <person name="Yamagata H."/>
            <person name="Yamada T."/>
            <person name="Ye Y."/>
            <person name="Shaw J.R."/>
            <person name="Andrews J."/>
            <person name="Crease T.J."/>
            <person name="Tang H."/>
            <person name="Lucas S.M."/>
            <person name="Robertson H.M."/>
            <person name="Bork P."/>
            <person name="Koonin E.V."/>
            <person name="Zdobnov E.M."/>
            <person name="Grigoriev I.V."/>
            <person name="Lynch M."/>
            <person name="Boore J.L."/>
        </authorList>
    </citation>
    <scope>NUCLEOTIDE SEQUENCE [LARGE SCALE GENOMIC DNA]</scope>
</reference>
<accession>E9HKP6</accession>
<dbReference type="Proteomes" id="UP000000305">
    <property type="component" value="Unassembled WGS sequence"/>
</dbReference>
<sequence>MEMFILGLADEVLSFQEVVSQNAALPLAMKPRLDGEECGSSPGFLVFSLLLVLADLALDNQMWIKGKFPLTVLKFSMYSILQEKLTGAMSTARYDSRPVESQKLAQKMPLDGVLWFQVPHIHDQHYAFCSLQSCFVVHKGVAVSAVVSWLGNKKF</sequence>